<proteinExistence type="predicted"/>
<sequence>MTETKWPESTTPPLSLTNPLYKIYTANCDKETAITREAKSGQTSLLDFHDIEEHKWSRQDTKSQIDDIWTSYTILLNFTSPILISANEITNSDHKILTTEWNTGINRTLQRPKRSSRKIYLYDRVTDDGWIDFDDEIKRKLDEFNLQLGE</sequence>
<evidence type="ECO:0008006" key="3">
    <source>
        <dbReference type="Google" id="ProtNLM"/>
    </source>
</evidence>
<dbReference type="OrthoDB" id="2411800at2759"/>
<evidence type="ECO:0000313" key="2">
    <source>
        <dbReference type="Proteomes" id="UP000266673"/>
    </source>
</evidence>
<dbReference type="AlphaFoldDB" id="A0A397VDK3"/>
<organism evidence="1 2">
    <name type="scientific">Gigaspora rosea</name>
    <dbReference type="NCBI Taxonomy" id="44941"/>
    <lineage>
        <taxon>Eukaryota</taxon>
        <taxon>Fungi</taxon>
        <taxon>Fungi incertae sedis</taxon>
        <taxon>Mucoromycota</taxon>
        <taxon>Glomeromycotina</taxon>
        <taxon>Glomeromycetes</taxon>
        <taxon>Diversisporales</taxon>
        <taxon>Gigasporaceae</taxon>
        <taxon>Gigaspora</taxon>
    </lineage>
</organism>
<dbReference type="Proteomes" id="UP000266673">
    <property type="component" value="Unassembled WGS sequence"/>
</dbReference>
<keyword evidence="2" id="KW-1185">Reference proteome</keyword>
<evidence type="ECO:0000313" key="1">
    <source>
        <dbReference type="EMBL" id="RIB19921.1"/>
    </source>
</evidence>
<dbReference type="EMBL" id="QKWP01000445">
    <property type="protein sequence ID" value="RIB19921.1"/>
    <property type="molecule type" value="Genomic_DNA"/>
</dbReference>
<protein>
    <recommendedName>
        <fullName evidence="3">Endonuclease/exonuclease/phosphatase domain-containing protein</fullName>
    </recommendedName>
</protein>
<name>A0A397VDK3_9GLOM</name>
<comment type="caution">
    <text evidence="1">The sequence shown here is derived from an EMBL/GenBank/DDBJ whole genome shotgun (WGS) entry which is preliminary data.</text>
</comment>
<reference evidence="1 2" key="1">
    <citation type="submission" date="2018-06" db="EMBL/GenBank/DDBJ databases">
        <title>Comparative genomics reveals the genomic features of Rhizophagus irregularis, R. cerebriforme, R. diaphanum and Gigaspora rosea, and their symbiotic lifestyle signature.</title>
        <authorList>
            <person name="Morin E."/>
            <person name="San Clemente H."/>
            <person name="Chen E.C.H."/>
            <person name="De La Providencia I."/>
            <person name="Hainaut M."/>
            <person name="Kuo A."/>
            <person name="Kohler A."/>
            <person name="Murat C."/>
            <person name="Tang N."/>
            <person name="Roy S."/>
            <person name="Loubradou J."/>
            <person name="Henrissat B."/>
            <person name="Grigoriev I.V."/>
            <person name="Corradi N."/>
            <person name="Roux C."/>
            <person name="Martin F.M."/>
        </authorList>
    </citation>
    <scope>NUCLEOTIDE SEQUENCE [LARGE SCALE GENOMIC DNA]</scope>
    <source>
        <strain evidence="1 2">DAOM 194757</strain>
    </source>
</reference>
<accession>A0A397VDK3</accession>
<gene>
    <name evidence="1" type="ORF">C2G38_2180566</name>
</gene>